<evidence type="ECO:0000256" key="8">
    <source>
        <dbReference type="SAM" id="Phobius"/>
    </source>
</evidence>
<dbReference type="AlphaFoldDB" id="G0U2Y6"/>
<dbReference type="InterPro" id="IPR002293">
    <property type="entry name" value="AA/rel_permease1"/>
</dbReference>
<dbReference type="FunFam" id="1.20.1740.10:FF:000041">
    <property type="entry name" value="Amino acid permease, putative"/>
    <property type="match status" value="1"/>
</dbReference>
<keyword evidence="3" id="KW-1003">Cell membrane</keyword>
<dbReference type="PANTHER" id="PTHR45826">
    <property type="entry name" value="POLYAMINE TRANSPORTER PUT1"/>
    <property type="match status" value="1"/>
</dbReference>
<dbReference type="PANTHER" id="PTHR45826:SF7">
    <property type="entry name" value="ACID TRANSPORTER, PUTATIVE-RELATED"/>
    <property type="match status" value="1"/>
</dbReference>
<sequence length="532" mass="58176">MLTIGNFSYHSFCVSTKKKKKKKKNYLLTAISRTGKENCCIKKMVDCCPQPLQSQGPESVRKKRVLFENPAYLDQPRPRASLTLLTLLGVSYTACISGGYGLEESVSAGGPLLTIVFLCIIPILWGVPVSLCVAELSCAIRSNAGPIMWVNVAFQPWFCFCTVICTAVLNFVDNSLYPTVLADYMAKLWDLNFAEKSALKVSFLCICTLVNISGVHVVGVLSVGMMAVTLMPFLLLFVLQIPEGFDWQRISTVPERVNWSVFLPVVAWNFSGFEGAGNVIEEVENPKKTFICALFLLIFCALATYIPPVIVGASAEAIKNTPFEEWDTGFLIRVGEAVGGYRLALFVTIGGAVSTFGLMTTQLTTTSRSLAGMGTLNAFPLISNWLSRYNSRSGTPVQAICTNAVITCILSICFTFTTLVELDQIFYSLRLIAILLSFLRLRQTQPDLERPYCVPEGRVGALICGIVPIIFSAVLIFTSIAGSTGLLFTTIGVVGGTIMMSILWVHFLRPNGFEGQLVEYEDSDLCSYGSAT</sequence>
<evidence type="ECO:0000256" key="2">
    <source>
        <dbReference type="ARBA" id="ARBA00022448"/>
    </source>
</evidence>
<feature type="transmembrane region" description="Helical" evidence="8">
    <location>
        <begin position="218"/>
        <end position="239"/>
    </location>
</feature>
<feature type="transmembrane region" description="Helical" evidence="8">
    <location>
        <begin position="486"/>
        <end position="507"/>
    </location>
</feature>
<name>G0U2Y6_TRYVY</name>
<comment type="similarity">
    <text evidence="7">Belongs to the amino acid-polyamine-organocation (APC) superfamily. Polyamine:cation symporter (PHS) (TC 2.A.3.12) family.</text>
</comment>
<evidence type="ECO:0000256" key="1">
    <source>
        <dbReference type="ARBA" id="ARBA00004651"/>
    </source>
</evidence>
<evidence type="ECO:0000256" key="7">
    <source>
        <dbReference type="ARBA" id="ARBA00024041"/>
    </source>
</evidence>
<reference evidence="9" key="1">
    <citation type="journal article" date="2012" name="Proc. Natl. Acad. Sci. U.S.A.">
        <title>Antigenic diversity is generated by distinct evolutionary mechanisms in African trypanosome species.</title>
        <authorList>
            <person name="Jackson A.P."/>
            <person name="Berry A."/>
            <person name="Aslett M."/>
            <person name="Allison H.C."/>
            <person name="Burton P."/>
            <person name="Vavrova-Anderson J."/>
            <person name="Brown R."/>
            <person name="Browne H."/>
            <person name="Corton N."/>
            <person name="Hauser H."/>
            <person name="Gamble J."/>
            <person name="Gilderthorp R."/>
            <person name="Marcello L."/>
            <person name="McQuillan J."/>
            <person name="Otto T.D."/>
            <person name="Quail M.A."/>
            <person name="Sanders M.J."/>
            <person name="van Tonder A."/>
            <person name="Ginger M.L."/>
            <person name="Field M.C."/>
            <person name="Barry J.D."/>
            <person name="Hertz-Fowler C."/>
            <person name="Berriman M."/>
        </authorList>
    </citation>
    <scope>NUCLEOTIDE SEQUENCE</scope>
    <source>
        <strain evidence="9">Y486</strain>
    </source>
</reference>
<feature type="transmembrane region" description="Helical" evidence="8">
    <location>
        <begin position="82"/>
        <end position="100"/>
    </location>
</feature>
<keyword evidence="6 8" id="KW-0472">Membrane</keyword>
<keyword evidence="2" id="KW-0813">Transport</keyword>
<feature type="transmembrane region" description="Helical" evidence="8">
    <location>
        <begin position="397"/>
        <end position="419"/>
    </location>
</feature>
<keyword evidence="5 8" id="KW-1133">Transmembrane helix</keyword>
<evidence type="ECO:0000256" key="4">
    <source>
        <dbReference type="ARBA" id="ARBA00022692"/>
    </source>
</evidence>
<dbReference type="InterPro" id="IPR044566">
    <property type="entry name" value="RMV1-like"/>
</dbReference>
<evidence type="ECO:0000256" key="3">
    <source>
        <dbReference type="ARBA" id="ARBA00022475"/>
    </source>
</evidence>
<feature type="transmembrane region" description="Helical" evidence="8">
    <location>
        <begin position="148"/>
        <end position="172"/>
    </location>
</feature>
<dbReference type="GO" id="GO:0005886">
    <property type="term" value="C:plasma membrane"/>
    <property type="evidence" value="ECO:0007669"/>
    <property type="project" value="UniProtKB-SubCell"/>
</dbReference>
<protein>
    <submittedName>
        <fullName evidence="9">Putative amino acid permease</fullName>
    </submittedName>
</protein>
<comment type="subcellular location">
    <subcellularLocation>
        <location evidence="1">Cell membrane</location>
        <topology evidence="1">Multi-pass membrane protein</topology>
    </subcellularLocation>
</comment>
<dbReference type="GO" id="GO:0015203">
    <property type="term" value="F:polyamine transmembrane transporter activity"/>
    <property type="evidence" value="ECO:0007669"/>
    <property type="project" value="UniProtKB-ARBA"/>
</dbReference>
<accession>G0U2Y6</accession>
<gene>
    <name evidence="9" type="ORF">TVY486_0904620</name>
</gene>
<evidence type="ECO:0000313" key="9">
    <source>
        <dbReference type="EMBL" id="CCC50641.1"/>
    </source>
</evidence>
<dbReference type="EMBL" id="HE573025">
    <property type="protein sequence ID" value="CCC50641.1"/>
    <property type="molecule type" value="Genomic_DNA"/>
</dbReference>
<feature type="transmembrane region" description="Helical" evidence="8">
    <location>
        <begin position="112"/>
        <end position="136"/>
    </location>
</feature>
<dbReference type="VEuPathDB" id="TriTrypDB:TvY486_0904620"/>
<organism evidence="9">
    <name type="scientific">Trypanosoma vivax (strain Y486)</name>
    <dbReference type="NCBI Taxonomy" id="1055687"/>
    <lineage>
        <taxon>Eukaryota</taxon>
        <taxon>Discoba</taxon>
        <taxon>Euglenozoa</taxon>
        <taxon>Kinetoplastea</taxon>
        <taxon>Metakinetoplastina</taxon>
        <taxon>Trypanosomatida</taxon>
        <taxon>Trypanosomatidae</taxon>
        <taxon>Trypanosoma</taxon>
        <taxon>Duttonella</taxon>
    </lineage>
</organism>
<feature type="transmembrane region" description="Helical" evidence="8">
    <location>
        <begin position="425"/>
        <end position="441"/>
    </location>
</feature>
<dbReference type="Pfam" id="PF13520">
    <property type="entry name" value="AA_permease_2"/>
    <property type="match status" value="1"/>
</dbReference>
<proteinExistence type="inferred from homology"/>
<feature type="transmembrane region" description="Helical" evidence="8">
    <location>
        <begin position="461"/>
        <end position="480"/>
    </location>
</feature>
<dbReference type="PIRSF" id="PIRSF006060">
    <property type="entry name" value="AA_transporter"/>
    <property type="match status" value="1"/>
</dbReference>
<feature type="transmembrane region" description="Helical" evidence="8">
    <location>
        <begin position="340"/>
        <end position="359"/>
    </location>
</feature>
<dbReference type="Gene3D" id="1.20.1740.10">
    <property type="entry name" value="Amino acid/polyamine transporter I"/>
    <property type="match status" value="1"/>
</dbReference>
<evidence type="ECO:0000256" key="5">
    <source>
        <dbReference type="ARBA" id="ARBA00022989"/>
    </source>
</evidence>
<feature type="transmembrane region" description="Helical" evidence="8">
    <location>
        <begin position="290"/>
        <end position="310"/>
    </location>
</feature>
<evidence type="ECO:0000256" key="6">
    <source>
        <dbReference type="ARBA" id="ARBA00023136"/>
    </source>
</evidence>
<keyword evidence="4 8" id="KW-0812">Transmembrane</keyword>